<organism evidence="2 3">
    <name type="scientific">Didymella heteroderae</name>
    <dbReference type="NCBI Taxonomy" id="1769908"/>
    <lineage>
        <taxon>Eukaryota</taxon>
        <taxon>Fungi</taxon>
        <taxon>Dikarya</taxon>
        <taxon>Ascomycota</taxon>
        <taxon>Pezizomycotina</taxon>
        <taxon>Dothideomycetes</taxon>
        <taxon>Pleosporomycetidae</taxon>
        <taxon>Pleosporales</taxon>
        <taxon>Pleosporineae</taxon>
        <taxon>Didymellaceae</taxon>
        <taxon>Didymella</taxon>
    </lineage>
</organism>
<keyword evidence="1" id="KW-0812">Transmembrane</keyword>
<sequence>MSPHLDYCLKVFGFATAVTFGIWAPYSFWVSTKWNSENDAVQNALLSHVAAIATQMSFVAVPQITGVVTPRRNIEAMLKNLEALAALQYCDGKADQVAACKQFTASANLASLLSSIGSSSTQTPSLTPSIFPSTTFDVSYTPLSPSPTPTYESNSMGYPPLPAIMEKRHRSQGKTIAYVCGIVFITILY</sequence>
<dbReference type="AlphaFoldDB" id="A0A9P4WTN4"/>
<evidence type="ECO:0000313" key="3">
    <source>
        <dbReference type="Proteomes" id="UP000758155"/>
    </source>
</evidence>
<accession>A0A9P4WTN4</accession>
<dbReference type="Proteomes" id="UP000758155">
    <property type="component" value="Unassembled WGS sequence"/>
</dbReference>
<proteinExistence type="predicted"/>
<dbReference type="EMBL" id="SWKV01000022">
    <property type="protein sequence ID" value="KAF3041065.1"/>
    <property type="molecule type" value="Genomic_DNA"/>
</dbReference>
<feature type="transmembrane region" description="Helical" evidence="1">
    <location>
        <begin position="46"/>
        <end position="69"/>
    </location>
</feature>
<gene>
    <name evidence="2" type="ORF">E8E12_002078</name>
</gene>
<protein>
    <submittedName>
        <fullName evidence="2">Uncharacterized protein</fullName>
    </submittedName>
</protein>
<feature type="transmembrane region" description="Helical" evidence="1">
    <location>
        <begin position="7"/>
        <end position="26"/>
    </location>
</feature>
<comment type="caution">
    <text evidence="2">The sequence shown here is derived from an EMBL/GenBank/DDBJ whole genome shotgun (WGS) entry which is preliminary data.</text>
</comment>
<evidence type="ECO:0000313" key="2">
    <source>
        <dbReference type="EMBL" id="KAF3041065.1"/>
    </source>
</evidence>
<keyword evidence="1" id="KW-0472">Membrane</keyword>
<keyword evidence="1" id="KW-1133">Transmembrane helix</keyword>
<name>A0A9P4WTN4_9PLEO</name>
<reference evidence="2" key="1">
    <citation type="submission" date="2019-04" db="EMBL/GenBank/DDBJ databases">
        <title>Sequencing of skin fungus with MAO and IRED activity.</title>
        <authorList>
            <person name="Marsaioli A.J."/>
            <person name="Bonatto J.M.C."/>
            <person name="Reis Junior O."/>
        </authorList>
    </citation>
    <scope>NUCLEOTIDE SEQUENCE</scope>
    <source>
        <strain evidence="2">28M1</strain>
    </source>
</reference>
<evidence type="ECO:0000256" key="1">
    <source>
        <dbReference type="SAM" id="Phobius"/>
    </source>
</evidence>
<keyword evidence="3" id="KW-1185">Reference proteome</keyword>